<reference evidence="1 2" key="1">
    <citation type="submission" date="2019-07" db="EMBL/GenBank/DDBJ databases">
        <authorList>
            <person name="Cremers G."/>
        </authorList>
    </citation>
    <scope>NUCLEOTIDE SEQUENCE [LARGE SCALE GENOMIC DNA]</scope>
</reference>
<gene>
    <name evidence="1" type="ORF">MELA_01932</name>
</gene>
<keyword evidence="2" id="KW-1185">Reference proteome</keyword>
<organism evidence="1 2">
    <name type="scientific">Candidatus Methylomirabilis lanthanidiphila</name>
    <dbReference type="NCBI Taxonomy" id="2211376"/>
    <lineage>
        <taxon>Bacteria</taxon>
        <taxon>Candidatus Methylomirabilota</taxon>
        <taxon>Candidatus Methylomirabilia</taxon>
        <taxon>Candidatus Methylomirabilales</taxon>
        <taxon>Candidatus Methylomirabilaceae</taxon>
        <taxon>Candidatus Methylomirabilis</taxon>
    </lineage>
</organism>
<sequence length="477" mass="53941">MTVFYLANVGTQDLTLNRKKPFPPRQQGEQWLKSYETVHDQLDAPILRPGLTRVIEKVGHISQVVLFVSDQSEATEARFRNNDTVFLGELLKRHLPKRFGAKLDTVTVERLHGNPANYDAMLNFFAERLPELVPQDGIEVVYVVPVGGTDASNVGLWVNAIRLYRRKVQLLYVMPDERVDVLALHVVLLRETFCAQAAAHLSAHDYAALGRLLQAEPDLAQSWAVSLSAYAHHRLHFDFTRAQAELTKAQQIAFGEKRAQIGRLQTSLTPFLQRTAAPTSESPDSEWTAWLDRQRQFLGELFIHLQVKADQEQWIEFLGRLFRLHEAILRFAFEQQTRHNTDGNDRRGYPDYAKALSADPALQTYLNDKCVKEARPTTYALGLAVEFWVTEHGRGPELGPVRAAAQQMEKLSELRNKSAIAHGYEGVSAAQIEQVVAIKDLLDAVRRGLTALKVTINDSPFIQVRNLLREALRGNSR</sequence>
<protein>
    <submittedName>
        <fullName evidence="1">Uncharacterized protein</fullName>
    </submittedName>
</protein>
<name>A0A564ZL04_9BACT</name>
<dbReference type="EMBL" id="CABIKM010000028">
    <property type="protein sequence ID" value="VUZ85547.1"/>
    <property type="molecule type" value="Genomic_DNA"/>
</dbReference>
<accession>A0A564ZL04</accession>
<proteinExistence type="predicted"/>
<dbReference type="AlphaFoldDB" id="A0A564ZL04"/>
<evidence type="ECO:0000313" key="2">
    <source>
        <dbReference type="Proteomes" id="UP000334340"/>
    </source>
</evidence>
<evidence type="ECO:0000313" key="1">
    <source>
        <dbReference type="EMBL" id="VUZ85547.1"/>
    </source>
</evidence>
<dbReference type="Proteomes" id="UP000334340">
    <property type="component" value="Unassembled WGS sequence"/>
</dbReference>